<keyword evidence="1" id="KW-0732">Signal</keyword>
<gene>
    <name evidence="2" type="ORF">Pa4123_55840</name>
</gene>
<feature type="chain" id="PRO_5047126447" evidence="1">
    <location>
        <begin position="19"/>
        <end position="167"/>
    </location>
</feature>
<sequence>MALTTRLSLSLLAALTNALDLSTPDDTLNYLKNIELATGTSANQADMLWHDRRTLTASATEDLDFAGSLTNALGATQTFARLKALVVYAATGNTNNVNVTRPASNGVPLFLAAGDGIAVRPGGLFLAVAPDATAYAVTGSTGDLLTFTNSAGSTSVTYDVIVIGASA</sequence>
<keyword evidence="3" id="KW-1185">Reference proteome</keyword>
<protein>
    <submittedName>
        <fullName evidence="2">Uncharacterized protein</fullName>
    </submittedName>
</protein>
<organism evidence="2 3">
    <name type="scientific">Phytohabitans aurantiacus</name>
    <dbReference type="NCBI Taxonomy" id="3016789"/>
    <lineage>
        <taxon>Bacteria</taxon>
        <taxon>Bacillati</taxon>
        <taxon>Actinomycetota</taxon>
        <taxon>Actinomycetes</taxon>
        <taxon>Micromonosporales</taxon>
        <taxon>Micromonosporaceae</taxon>
    </lineage>
</organism>
<accession>A0ABQ5R161</accession>
<evidence type="ECO:0000313" key="2">
    <source>
        <dbReference type="EMBL" id="GLI00308.1"/>
    </source>
</evidence>
<feature type="signal peptide" evidence="1">
    <location>
        <begin position="1"/>
        <end position="18"/>
    </location>
</feature>
<name>A0ABQ5R161_9ACTN</name>
<reference evidence="2" key="1">
    <citation type="submission" date="2022-12" db="EMBL/GenBank/DDBJ databases">
        <title>New Phytohabitans aurantiacus sp. RD004123 nov., an actinomycete isolated from soil.</title>
        <authorList>
            <person name="Triningsih D.W."/>
            <person name="Harunari E."/>
            <person name="Igarashi Y."/>
        </authorList>
    </citation>
    <scope>NUCLEOTIDE SEQUENCE</scope>
    <source>
        <strain evidence="2">RD004123</strain>
    </source>
</reference>
<evidence type="ECO:0000313" key="3">
    <source>
        <dbReference type="Proteomes" id="UP001144280"/>
    </source>
</evidence>
<dbReference type="RefSeq" id="WP_281900530.1">
    <property type="nucleotide sequence ID" value="NZ_BSDI01000032.1"/>
</dbReference>
<dbReference type="Proteomes" id="UP001144280">
    <property type="component" value="Unassembled WGS sequence"/>
</dbReference>
<evidence type="ECO:0000256" key="1">
    <source>
        <dbReference type="SAM" id="SignalP"/>
    </source>
</evidence>
<proteinExistence type="predicted"/>
<dbReference type="EMBL" id="BSDI01000032">
    <property type="protein sequence ID" value="GLI00308.1"/>
    <property type="molecule type" value="Genomic_DNA"/>
</dbReference>
<comment type="caution">
    <text evidence="2">The sequence shown here is derived from an EMBL/GenBank/DDBJ whole genome shotgun (WGS) entry which is preliminary data.</text>
</comment>